<evidence type="ECO:0000313" key="2">
    <source>
        <dbReference type="Ensembl" id="ENSCMMP00000014685.1"/>
    </source>
</evidence>
<dbReference type="Proteomes" id="UP000694556">
    <property type="component" value="Unassembled WGS sequence"/>
</dbReference>
<dbReference type="AlphaFoldDB" id="A0A8C3C1R6"/>
<feature type="compositionally biased region" description="Low complexity" evidence="1">
    <location>
        <begin position="359"/>
        <end position="370"/>
    </location>
</feature>
<feature type="compositionally biased region" description="Low complexity" evidence="1">
    <location>
        <begin position="325"/>
        <end position="348"/>
    </location>
</feature>
<dbReference type="PANTHER" id="PTHR46345">
    <property type="entry name" value="INVERTED FORMIN-2"/>
    <property type="match status" value="1"/>
</dbReference>
<protein>
    <recommendedName>
        <fullName evidence="4">FH2 domain-containing protein</fullName>
    </recommendedName>
</protein>
<organism evidence="2 3">
    <name type="scientific">Cairina moschata</name>
    <name type="common">Muscovy duck</name>
    <dbReference type="NCBI Taxonomy" id="8855"/>
    <lineage>
        <taxon>Eukaryota</taxon>
        <taxon>Metazoa</taxon>
        <taxon>Chordata</taxon>
        <taxon>Craniata</taxon>
        <taxon>Vertebrata</taxon>
        <taxon>Euteleostomi</taxon>
        <taxon>Archelosauria</taxon>
        <taxon>Archosauria</taxon>
        <taxon>Dinosauria</taxon>
        <taxon>Saurischia</taxon>
        <taxon>Theropoda</taxon>
        <taxon>Coelurosauria</taxon>
        <taxon>Aves</taxon>
        <taxon>Neognathae</taxon>
        <taxon>Galloanserae</taxon>
        <taxon>Anseriformes</taxon>
        <taxon>Anatidae</taxon>
        <taxon>Anatinae</taxon>
        <taxon>Cairina</taxon>
    </lineage>
</organism>
<evidence type="ECO:0000256" key="1">
    <source>
        <dbReference type="SAM" id="MobiDB-lite"/>
    </source>
</evidence>
<feature type="compositionally biased region" description="Basic residues" evidence="1">
    <location>
        <begin position="269"/>
        <end position="278"/>
    </location>
</feature>
<name>A0A8C3C1R6_CAIMO</name>
<dbReference type="Gene3D" id="1.20.58.2220">
    <property type="entry name" value="Formin, FH2 domain"/>
    <property type="match status" value="1"/>
</dbReference>
<accession>A0A8C3C1R6</accession>
<feature type="compositionally biased region" description="Low complexity" evidence="1">
    <location>
        <begin position="387"/>
        <end position="397"/>
    </location>
</feature>
<dbReference type="InterPro" id="IPR042201">
    <property type="entry name" value="FH2_Formin_sf"/>
</dbReference>
<feature type="compositionally biased region" description="Pro residues" evidence="1">
    <location>
        <begin position="250"/>
        <end position="268"/>
    </location>
</feature>
<sequence length="596" mass="61658">MLTPLCFRAVPWHWPVPLGPGVDPAATAATYPPKSLCALKAVSVIFRHIYYLHELLSVQVLTVRLCPHHPRVASVWGPGGVRPALATSPTWKWAAAALLRGAVALPGSEGAPATVPVLRGPRSVCRAPQEAARMQRDLLDFPSKLPHVGPASRIEQAEVEGELRRLAGRLAGARSLGAAGLGPRLPPFLRAAEEELRGTRAAMERLHRTAAAALDFYCEEAAPGGLQELCAVLHGFAGRFLGAVQVPARPARPAPPPPGPRRALTPPPPRRKTGRGSRRGGGGSSWSSSGRSAAPSPPARRGTRSRAPPARSPPCRRPSPPPRPCSGATRPPSCPRCPSRGGARSPGRPSRPPQPPRPSSAWPGSSSGRGPAPPARPALPPPRARRCSASCGAWRPGGRAGPPPAEGPAGAGGCRRLPRADRVLSFSARASPFRVSINVVGPPSVLGPALLSPSPIARCPAAVSAAQPRGRSACPAAPPLPSCTPPLTAPFVVPRPCQAVRGSWGRPPRPVPAASLCPLPPPRCYPGCGGGGKGALGDPQQRSIKGAGTGRGPGGSWNLGRETVRGAWRPREASGPTTCRGSCGVRPGSWLYPAAS</sequence>
<reference evidence="2" key="1">
    <citation type="submission" date="2025-08" db="UniProtKB">
        <authorList>
            <consortium name="Ensembl"/>
        </authorList>
    </citation>
    <scope>IDENTIFICATION</scope>
</reference>
<evidence type="ECO:0008006" key="4">
    <source>
        <dbReference type="Google" id="ProtNLM"/>
    </source>
</evidence>
<feature type="compositionally biased region" description="Gly residues" evidence="1">
    <location>
        <begin position="547"/>
        <end position="557"/>
    </location>
</feature>
<keyword evidence="3" id="KW-1185">Reference proteome</keyword>
<dbReference type="SUPFAM" id="SSF101447">
    <property type="entry name" value="Formin homology 2 domain (FH2 domain)"/>
    <property type="match status" value="1"/>
</dbReference>
<dbReference type="Ensembl" id="ENSCMMT00000016178.1">
    <property type="protein sequence ID" value="ENSCMMP00000014685.1"/>
    <property type="gene ID" value="ENSCMMG00000009343.1"/>
</dbReference>
<reference evidence="2" key="2">
    <citation type="submission" date="2025-09" db="UniProtKB">
        <authorList>
            <consortium name="Ensembl"/>
        </authorList>
    </citation>
    <scope>IDENTIFICATION</scope>
</reference>
<evidence type="ECO:0000313" key="3">
    <source>
        <dbReference type="Proteomes" id="UP000694556"/>
    </source>
</evidence>
<dbReference type="PANTHER" id="PTHR46345:SF8">
    <property type="entry name" value="FORMIN 3, ISOFORM B"/>
    <property type="match status" value="1"/>
</dbReference>
<feature type="compositionally biased region" description="Low complexity" evidence="1">
    <location>
        <begin position="285"/>
        <end position="294"/>
    </location>
</feature>
<feature type="region of interest" description="Disordered" evidence="1">
    <location>
        <begin position="535"/>
        <end position="596"/>
    </location>
</feature>
<feature type="compositionally biased region" description="Pro residues" evidence="1">
    <location>
        <begin position="310"/>
        <end position="324"/>
    </location>
</feature>
<feature type="compositionally biased region" description="Pro residues" evidence="1">
    <location>
        <begin position="349"/>
        <end position="358"/>
    </location>
</feature>
<proteinExistence type="predicted"/>
<feature type="compositionally biased region" description="Pro residues" evidence="1">
    <location>
        <begin position="371"/>
        <end position="382"/>
    </location>
</feature>
<feature type="region of interest" description="Disordered" evidence="1">
    <location>
        <begin position="248"/>
        <end position="413"/>
    </location>
</feature>